<dbReference type="Pfam" id="PF03173">
    <property type="entry name" value="CHB_HEX"/>
    <property type="match status" value="1"/>
</dbReference>
<dbReference type="SUPFAM" id="SSF51445">
    <property type="entry name" value="(Trans)glycosidases"/>
    <property type="match status" value="1"/>
</dbReference>
<comment type="similarity">
    <text evidence="2">Belongs to the glycosyl hydrolase 20 family.</text>
</comment>
<dbReference type="InterPro" id="IPR015883">
    <property type="entry name" value="Glyco_hydro_20_cat"/>
</dbReference>
<keyword evidence="9" id="KW-0732">Signal</keyword>
<dbReference type="SUPFAM" id="SSF55545">
    <property type="entry name" value="beta-N-acetylhexosaminidase-like domain"/>
    <property type="match status" value="1"/>
</dbReference>
<dbReference type="InterPro" id="IPR017853">
    <property type="entry name" value="GH"/>
</dbReference>
<protein>
    <recommendedName>
        <fullName evidence="3">beta-N-acetylhexosaminidase</fullName>
        <ecNumber evidence="3">3.2.1.52</ecNumber>
    </recommendedName>
    <alternativeName>
        <fullName evidence="6">Beta-N-acetylhexosaminidase</fullName>
    </alternativeName>
    <alternativeName>
        <fullName evidence="7">N-acetyl-beta-glucosaminidase</fullName>
    </alternativeName>
</protein>
<keyword evidence="4" id="KW-0378">Hydrolase</keyword>
<gene>
    <name evidence="11" type="ORF">B0T45_17265</name>
</gene>
<evidence type="ECO:0000256" key="2">
    <source>
        <dbReference type="ARBA" id="ARBA00006285"/>
    </source>
</evidence>
<dbReference type="GO" id="GO:0004563">
    <property type="term" value="F:beta-N-acetylhexosaminidase activity"/>
    <property type="evidence" value="ECO:0007669"/>
    <property type="project" value="UniProtKB-EC"/>
</dbReference>
<dbReference type="SUPFAM" id="SSF49384">
    <property type="entry name" value="Carbohydrate-binding domain"/>
    <property type="match status" value="1"/>
</dbReference>
<dbReference type="Pfam" id="PF03174">
    <property type="entry name" value="CHB_HEX_C"/>
    <property type="match status" value="1"/>
</dbReference>
<evidence type="ECO:0000313" key="11">
    <source>
        <dbReference type="EMBL" id="OQS35689.1"/>
    </source>
</evidence>
<dbReference type="EC" id="3.2.1.52" evidence="3"/>
<dbReference type="Gene3D" id="3.20.20.80">
    <property type="entry name" value="Glycosidases"/>
    <property type="match status" value="1"/>
</dbReference>
<evidence type="ECO:0000256" key="9">
    <source>
        <dbReference type="SAM" id="SignalP"/>
    </source>
</evidence>
<dbReference type="InterPro" id="IPR012291">
    <property type="entry name" value="CBM2_carb-bd_dom_sf"/>
</dbReference>
<dbReference type="InterPro" id="IPR008965">
    <property type="entry name" value="CBM2/CBM3_carb-bd_dom_sf"/>
</dbReference>
<sequence>MRTKQLLAAGLLSASALAWAQPDVAALARDLSLAVAVDSNKGAAAGAPCVELGADWGSCFKGRLILRNHGSAAVPPKDWTLYLHSIRRLLRLDSPDFELSHLTGDLYRLTPKPGFAGIAAGSKRELPLVAEYWMLHNSDVLPRPYLTAEGQEPAVLARNDDDDASYLLPLPGDEWKSPAGEARPLMDAAERYREFARRGPQLGAADVAARVIPAALRVKRDGGKAAAGGLSWRLPALPADARAALAQRSSQLGLAGQGLPVSGAVVKGLPADIAVAGGYRLRVERGGARIDAHDAAGLFYGAQTLLGLIPQGGGDIPTLTVEDAPRYGHRGFMVDVARNFRQPATLKRLIEQMAAYKLNKLHLHLSDDEGWRLQINGLPELTEVGARRCHDLNEDHCLLPQLGSGPDNRSGGGYLSREQYVELLRYAKARFIEVIPEIDMPAHARAAVMAMERRYRHLSQLGQPEAASAYRLIDPQDRSNTLSVQFYDRHTYVNPCVPGVPRFVDKVVSEVAAMHREAGAPLATWHFGGDEAKNILLGGGFQDLSGQDPGKGKIKLAEQDKPWARSPACRALLAEQPGKTVADLPLQFAEDVSRILARHGIATMGAWQDGLKGAKSPKSFATSKVVVTEWDTLFWGAAKEAHEFANKGFQTVLAMPDYLYFDFPYELNPKERGYYWASRATDSYKVFSFAPDNLPQNAEVMTDRQGKAFEVPSEAAPARFAGIQGQAWSEVMRSDAQFEYMAYPRLLALAERAWHRAGWERPYRQGERYQLGVSHLVDRAALNRDWQQFAAVLGWREAAKLEGAGIGLRIAPPGLESGSAGVLTEFPGQALQFSPDGRNWAPYRPGQGVEASYWRGVSGDGARFSRQESRGGD</sequence>
<dbReference type="SMART" id="SM01081">
    <property type="entry name" value="CHB_HEX"/>
    <property type="match status" value="1"/>
</dbReference>
<dbReference type="InterPro" id="IPR029018">
    <property type="entry name" value="Hex-like_dom2"/>
</dbReference>
<dbReference type="PANTHER" id="PTHR22600:SF57">
    <property type="entry name" value="BETA-N-ACETYLHEXOSAMINIDASE"/>
    <property type="match status" value="1"/>
</dbReference>
<evidence type="ECO:0000256" key="1">
    <source>
        <dbReference type="ARBA" id="ARBA00001231"/>
    </source>
</evidence>
<evidence type="ECO:0000256" key="3">
    <source>
        <dbReference type="ARBA" id="ARBA00012663"/>
    </source>
</evidence>
<dbReference type="InterPro" id="IPR004867">
    <property type="entry name" value="CHB_C_dom"/>
</dbReference>
<dbReference type="InterPro" id="IPR025705">
    <property type="entry name" value="Beta_hexosaminidase_sua/sub"/>
</dbReference>
<dbReference type="CDD" id="cd06569">
    <property type="entry name" value="GH20_Sm-chitobiase-like"/>
    <property type="match status" value="1"/>
</dbReference>
<dbReference type="EMBL" id="MUKV01000026">
    <property type="protein sequence ID" value="OQS35689.1"/>
    <property type="molecule type" value="Genomic_DNA"/>
</dbReference>
<dbReference type="Proteomes" id="UP000192721">
    <property type="component" value="Unassembled WGS sequence"/>
</dbReference>
<dbReference type="InterPro" id="IPR015882">
    <property type="entry name" value="HEX_bac_N"/>
</dbReference>
<name>A0A1W0CLR2_9NEIS</name>
<dbReference type="PANTHER" id="PTHR22600">
    <property type="entry name" value="BETA-HEXOSAMINIDASE"/>
    <property type="match status" value="1"/>
</dbReference>
<dbReference type="Pfam" id="PF02838">
    <property type="entry name" value="Glyco_hydro_20b"/>
    <property type="match status" value="1"/>
</dbReference>
<dbReference type="GO" id="GO:0030247">
    <property type="term" value="F:polysaccharide binding"/>
    <property type="evidence" value="ECO:0007669"/>
    <property type="project" value="InterPro"/>
</dbReference>
<feature type="active site" description="Proton donor" evidence="8">
    <location>
        <position position="531"/>
    </location>
</feature>
<keyword evidence="5" id="KW-0326">Glycosidase</keyword>
<proteinExistence type="inferred from homology"/>
<evidence type="ECO:0000259" key="10">
    <source>
        <dbReference type="SMART" id="SM01081"/>
    </source>
</evidence>
<dbReference type="AlphaFoldDB" id="A0A1W0CLR2"/>
<evidence type="ECO:0000256" key="4">
    <source>
        <dbReference type="ARBA" id="ARBA00022801"/>
    </source>
</evidence>
<organism evidence="11 12">
    <name type="scientific">Chromobacterium haemolyticum</name>
    <dbReference type="NCBI Taxonomy" id="394935"/>
    <lineage>
        <taxon>Bacteria</taxon>
        <taxon>Pseudomonadati</taxon>
        <taxon>Pseudomonadota</taxon>
        <taxon>Betaproteobacteria</taxon>
        <taxon>Neisseriales</taxon>
        <taxon>Chromobacteriaceae</taxon>
        <taxon>Chromobacterium</taxon>
    </lineage>
</organism>
<evidence type="ECO:0000256" key="6">
    <source>
        <dbReference type="ARBA" id="ARBA00030512"/>
    </source>
</evidence>
<dbReference type="Pfam" id="PF00728">
    <property type="entry name" value="Glyco_hydro_20"/>
    <property type="match status" value="1"/>
</dbReference>
<dbReference type="InterPro" id="IPR014756">
    <property type="entry name" value="Ig_E-set"/>
</dbReference>
<dbReference type="GO" id="GO:0005975">
    <property type="term" value="P:carbohydrate metabolic process"/>
    <property type="evidence" value="ECO:0007669"/>
    <property type="project" value="InterPro"/>
</dbReference>
<dbReference type="InterPro" id="IPR004866">
    <property type="entry name" value="CHB/HEX_N_dom"/>
</dbReference>
<comment type="caution">
    <text evidence="11">The sequence shown here is derived from an EMBL/GenBank/DDBJ whole genome shotgun (WGS) entry which is preliminary data.</text>
</comment>
<evidence type="ECO:0000256" key="8">
    <source>
        <dbReference type="PIRSR" id="PIRSR625705-1"/>
    </source>
</evidence>
<reference evidence="11 12" key="1">
    <citation type="submission" date="2017-02" db="EMBL/GenBank/DDBJ databases">
        <title>Chromobacterium haemolyticum H5244.</title>
        <authorList>
            <person name="Gulvik C.A."/>
        </authorList>
    </citation>
    <scope>NUCLEOTIDE SEQUENCE [LARGE SCALE GENOMIC DNA]</scope>
    <source>
        <strain evidence="11 12">H5244</strain>
    </source>
</reference>
<dbReference type="GO" id="GO:0016020">
    <property type="term" value="C:membrane"/>
    <property type="evidence" value="ECO:0007669"/>
    <property type="project" value="TreeGrafter"/>
</dbReference>
<evidence type="ECO:0000256" key="7">
    <source>
        <dbReference type="ARBA" id="ARBA00033000"/>
    </source>
</evidence>
<dbReference type="Gene3D" id="3.30.379.10">
    <property type="entry name" value="Chitobiase/beta-hexosaminidase domain 2-like"/>
    <property type="match status" value="1"/>
</dbReference>
<evidence type="ECO:0000313" key="12">
    <source>
        <dbReference type="Proteomes" id="UP000192721"/>
    </source>
</evidence>
<feature type="signal peptide" evidence="9">
    <location>
        <begin position="1"/>
        <end position="20"/>
    </location>
</feature>
<feature type="domain" description="Chitobiase/beta-hexosaminidases N-terminal" evidence="10">
    <location>
        <begin position="29"/>
        <end position="191"/>
    </location>
</feature>
<feature type="chain" id="PRO_5012054252" description="beta-N-acetylhexosaminidase" evidence="9">
    <location>
        <begin position="21"/>
        <end position="873"/>
    </location>
</feature>
<evidence type="ECO:0000256" key="5">
    <source>
        <dbReference type="ARBA" id="ARBA00023295"/>
    </source>
</evidence>
<comment type="catalytic activity">
    <reaction evidence="1">
        <text>Hydrolysis of terminal non-reducing N-acetyl-D-hexosamine residues in N-acetyl-beta-D-hexosaminides.</text>
        <dbReference type="EC" id="3.2.1.52"/>
    </reaction>
</comment>
<dbReference type="GO" id="GO:0030203">
    <property type="term" value="P:glycosaminoglycan metabolic process"/>
    <property type="evidence" value="ECO:0007669"/>
    <property type="project" value="TreeGrafter"/>
</dbReference>
<dbReference type="PRINTS" id="PR00738">
    <property type="entry name" value="GLHYDRLASE20"/>
</dbReference>
<accession>A0A1W0CLR2</accession>
<dbReference type="SUPFAM" id="SSF81296">
    <property type="entry name" value="E set domains"/>
    <property type="match status" value="1"/>
</dbReference>
<dbReference type="Gene3D" id="2.60.40.290">
    <property type="match status" value="1"/>
</dbReference>
<dbReference type="RefSeq" id="WP_081556315.1">
    <property type="nucleotide sequence ID" value="NZ_MUKV01000026.1"/>
</dbReference>